<evidence type="ECO:0000313" key="1">
    <source>
        <dbReference type="Proteomes" id="UP000025227"/>
    </source>
</evidence>
<sequence length="91" mass="10230">MKDSHASKQGFGEGSVQSTISTLLQDSLKYLKSWKVNMMNDLALELSRKKRAAWRAFEHIEGAVKKMKNIRLRAHLFDTAVLSALAHASET</sequence>
<protein>
    <submittedName>
        <fullName evidence="2">Transposase</fullName>
    </submittedName>
</protein>
<reference evidence="2" key="1">
    <citation type="submission" date="2020-12" db="UniProtKB">
        <authorList>
            <consortium name="WormBaseParasite"/>
        </authorList>
    </citation>
    <scope>IDENTIFICATION</scope>
    <source>
        <strain evidence="2">MHco3</strain>
    </source>
</reference>
<dbReference type="OrthoDB" id="5900537at2759"/>
<evidence type="ECO:0000313" key="2">
    <source>
        <dbReference type="WBParaSite" id="HCON_00114950-00001"/>
    </source>
</evidence>
<dbReference type="WBParaSite" id="HCON_00114950-00001">
    <property type="protein sequence ID" value="HCON_00114950-00001"/>
    <property type="gene ID" value="HCON_00114950"/>
</dbReference>
<accession>A0A7I5EB30</accession>
<organism evidence="1 2">
    <name type="scientific">Haemonchus contortus</name>
    <name type="common">Barber pole worm</name>
    <dbReference type="NCBI Taxonomy" id="6289"/>
    <lineage>
        <taxon>Eukaryota</taxon>
        <taxon>Metazoa</taxon>
        <taxon>Ecdysozoa</taxon>
        <taxon>Nematoda</taxon>
        <taxon>Chromadorea</taxon>
        <taxon>Rhabditida</taxon>
        <taxon>Rhabditina</taxon>
        <taxon>Rhabditomorpha</taxon>
        <taxon>Strongyloidea</taxon>
        <taxon>Trichostrongylidae</taxon>
        <taxon>Haemonchus</taxon>
    </lineage>
</organism>
<dbReference type="Proteomes" id="UP000025227">
    <property type="component" value="Unplaced"/>
</dbReference>
<name>A0A7I5EB30_HAECO</name>
<keyword evidence="1" id="KW-1185">Reference proteome</keyword>
<proteinExistence type="predicted"/>
<dbReference type="AlphaFoldDB" id="A0A7I5EB30"/>